<dbReference type="PANTHER" id="PTHR42953:SF3">
    <property type="entry name" value="HIGH-AFFINITY ZINC UPTAKE SYSTEM PROTEIN ZNUA"/>
    <property type="match status" value="1"/>
</dbReference>
<dbReference type="InterPro" id="IPR006127">
    <property type="entry name" value="ZnuA-like"/>
</dbReference>
<evidence type="ECO:0000256" key="3">
    <source>
        <dbReference type="ARBA" id="ARBA00022729"/>
    </source>
</evidence>
<protein>
    <submittedName>
        <fullName evidence="5">Zinc ABC transporter substrate-binding protein</fullName>
    </submittedName>
</protein>
<dbReference type="PRINTS" id="PR00690">
    <property type="entry name" value="ADHESNFAMILY"/>
</dbReference>
<keyword evidence="2 4" id="KW-0813">Transport</keyword>
<dbReference type="Pfam" id="PF01297">
    <property type="entry name" value="ZnuA"/>
    <property type="match status" value="1"/>
</dbReference>
<dbReference type="PROSITE" id="PS51257">
    <property type="entry name" value="PROKAR_LIPOPROTEIN"/>
    <property type="match status" value="1"/>
</dbReference>
<dbReference type="Gene3D" id="3.40.50.1980">
    <property type="entry name" value="Nitrogenase molybdenum iron protein domain"/>
    <property type="match status" value="2"/>
</dbReference>
<dbReference type="GO" id="GO:0046872">
    <property type="term" value="F:metal ion binding"/>
    <property type="evidence" value="ECO:0007669"/>
    <property type="project" value="InterPro"/>
</dbReference>
<evidence type="ECO:0000313" key="5">
    <source>
        <dbReference type="EMBL" id="QCT72638.1"/>
    </source>
</evidence>
<name>A0A4P9CAK8_EUBML</name>
<keyword evidence="6" id="KW-1185">Reference proteome</keyword>
<evidence type="ECO:0000256" key="1">
    <source>
        <dbReference type="ARBA" id="ARBA00011028"/>
    </source>
</evidence>
<dbReference type="InterPro" id="IPR006128">
    <property type="entry name" value="Lipoprotein_PsaA-like"/>
</dbReference>
<evidence type="ECO:0000256" key="4">
    <source>
        <dbReference type="RuleBase" id="RU003512"/>
    </source>
</evidence>
<dbReference type="AlphaFoldDB" id="A0A4P9CAK8"/>
<dbReference type="RefSeq" id="WP_096919168.1">
    <property type="nucleotide sequence ID" value="NZ_CP029487.1"/>
</dbReference>
<dbReference type="EMBL" id="CP029487">
    <property type="protein sequence ID" value="QCT72638.1"/>
    <property type="molecule type" value="Genomic_DNA"/>
</dbReference>
<dbReference type="PANTHER" id="PTHR42953">
    <property type="entry name" value="HIGH-AFFINITY ZINC UPTAKE SYSTEM PROTEIN ZNUA-RELATED"/>
    <property type="match status" value="1"/>
</dbReference>
<sequence length="328" mass="36281">MIKQRLAWFLTIILLVGMLTLGAAGCQQTSGKTDRDTVVKVVATNFPPYDFARQVGGDKVEVSMLVPPGAESHSYEPTPQDIIKIQNCDVFIYGGGDSDAWIDGILDSIDAPNMKKIAMMDCVQPVVEETVAGMEDDHDHDQESGGAEAAEAPEYDEHVWLDPQNAAKIVEKINSTLDEVDPDNKQIFDQNTKIYTGKLNALDERFKDMVAGAARKTIVVGDRFPFRYLTDAYGLNYYAAFPGCSTETEPSAATVAFLIDEVKKEKIPVVFHTELSNERMADSIAESTGAVKRQLNACHNVTQQDFDSGKTYLDYMNENVDVLREALY</sequence>
<keyword evidence="3" id="KW-0732">Signal</keyword>
<gene>
    <name evidence="5" type="ORF">CPZ25_015310</name>
</gene>
<dbReference type="GO" id="GO:0030001">
    <property type="term" value="P:metal ion transport"/>
    <property type="evidence" value="ECO:0007669"/>
    <property type="project" value="InterPro"/>
</dbReference>
<dbReference type="PRINTS" id="PR00691">
    <property type="entry name" value="ADHESINB"/>
</dbReference>
<evidence type="ECO:0000313" key="6">
    <source>
        <dbReference type="Proteomes" id="UP000218387"/>
    </source>
</evidence>
<dbReference type="GO" id="GO:0007155">
    <property type="term" value="P:cell adhesion"/>
    <property type="evidence" value="ECO:0007669"/>
    <property type="project" value="InterPro"/>
</dbReference>
<reference evidence="5 6" key="1">
    <citation type="submission" date="2018-05" db="EMBL/GenBank/DDBJ databases">
        <title>Genome comparison of Eubacterium sp.</title>
        <authorList>
            <person name="Feng Y."/>
            <person name="Sanchez-Andrea I."/>
            <person name="Stams A.J.M."/>
            <person name="De Vos W.M."/>
        </authorList>
    </citation>
    <scope>NUCLEOTIDE SEQUENCE [LARGE SCALE GENOMIC DNA]</scope>
    <source>
        <strain evidence="5 6">YI</strain>
    </source>
</reference>
<proteinExistence type="inferred from homology"/>
<dbReference type="KEGG" id="emt:CPZ25_015310"/>
<evidence type="ECO:0000256" key="2">
    <source>
        <dbReference type="ARBA" id="ARBA00022448"/>
    </source>
</evidence>
<comment type="similarity">
    <text evidence="1 4">Belongs to the bacterial solute-binding protein 9 family.</text>
</comment>
<dbReference type="SUPFAM" id="SSF53807">
    <property type="entry name" value="Helical backbone' metal receptor"/>
    <property type="match status" value="1"/>
</dbReference>
<dbReference type="InterPro" id="IPR006129">
    <property type="entry name" value="AdhesinB"/>
</dbReference>
<accession>A0A4P9CAK8</accession>
<organism evidence="5 6">
    <name type="scientific">Eubacterium maltosivorans</name>
    <dbReference type="NCBI Taxonomy" id="2041044"/>
    <lineage>
        <taxon>Bacteria</taxon>
        <taxon>Bacillati</taxon>
        <taxon>Bacillota</taxon>
        <taxon>Clostridia</taxon>
        <taxon>Eubacteriales</taxon>
        <taxon>Eubacteriaceae</taxon>
        <taxon>Eubacterium</taxon>
    </lineage>
</organism>
<dbReference type="InterPro" id="IPR050492">
    <property type="entry name" value="Bact_metal-bind_prot9"/>
</dbReference>
<dbReference type="Proteomes" id="UP000218387">
    <property type="component" value="Chromosome"/>
</dbReference>